<dbReference type="EMBL" id="CVRI01000054">
    <property type="protein sequence ID" value="CRL00634.1"/>
    <property type="molecule type" value="Genomic_DNA"/>
</dbReference>
<evidence type="ECO:0000313" key="2">
    <source>
        <dbReference type="EMBL" id="CRL00634.1"/>
    </source>
</evidence>
<accession>A0A1J1ILK0</accession>
<evidence type="ECO:0000256" key="1">
    <source>
        <dbReference type="SAM" id="SignalP"/>
    </source>
</evidence>
<dbReference type="AlphaFoldDB" id="A0A1J1ILK0"/>
<gene>
    <name evidence="2" type="ORF">CLUMA_CG013894</name>
</gene>
<feature type="signal peptide" evidence="1">
    <location>
        <begin position="1"/>
        <end position="20"/>
    </location>
</feature>
<evidence type="ECO:0000313" key="3">
    <source>
        <dbReference type="Proteomes" id="UP000183832"/>
    </source>
</evidence>
<sequence>MRMNQISLLILFALVAIAVAQIPSQVPAGREPFPARQVNNRERERLPNELPNQLLTREPFSNQAFVSRSQFDSIRDIDCRQPAANCHFTEEICDSQGRCFRTNGSSLAASVNKMVVIACGIIFAIKKFI</sequence>
<keyword evidence="1" id="KW-0732">Signal</keyword>
<dbReference type="Proteomes" id="UP000183832">
    <property type="component" value="Unassembled WGS sequence"/>
</dbReference>
<organism evidence="2 3">
    <name type="scientific">Clunio marinus</name>
    <dbReference type="NCBI Taxonomy" id="568069"/>
    <lineage>
        <taxon>Eukaryota</taxon>
        <taxon>Metazoa</taxon>
        <taxon>Ecdysozoa</taxon>
        <taxon>Arthropoda</taxon>
        <taxon>Hexapoda</taxon>
        <taxon>Insecta</taxon>
        <taxon>Pterygota</taxon>
        <taxon>Neoptera</taxon>
        <taxon>Endopterygota</taxon>
        <taxon>Diptera</taxon>
        <taxon>Nematocera</taxon>
        <taxon>Chironomoidea</taxon>
        <taxon>Chironomidae</taxon>
        <taxon>Clunio</taxon>
    </lineage>
</organism>
<reference evidence="2 3" key="1">
    <citation type="submission" date="2015-04" db="EMBL/GenBank/DDBJ databases">
        <authorList>
            <person name="Syromyatnikov M.Y."/>
            <person name="Popov V.N."/>
        </authorList>
    </citation>
    <scope>NUCLEOTIDE SEQUENCE [LARGE SCALE GENOMIC DNA]</scope>
</reference>
<feature type="chain" id="PRO_5012814292" evidence="1">
    <location>
        <begin position="21"/>
        <end position="129"/>
    </location>
</feature>
<keyword evidence="3" id="KW-1185">Reference proteome</keyword>
<protein>
    <submittedName>
        <fullName evidence="2">CLUMA_CG013894, isoform A</fullName>
    </submittedName>
</protein>
<proteinExistence type="predicted"/>
<name>A0A1J1ILK0_9DIPT</name>